<proteinExistence type="predicted"/>
<evidence type="ECO:0000313" key="1">
    <source>
        <dbReference type="EMBL" id="AMR75986.1"/>
    </source>
</evidence>
<dbReference type="AlphaFoldDB" id="A0AAN1CFB2"/>
<dbReference type="PROSITE" id="PS51257">
    <property type="entry name" value="PROKAR_LIPOPROTEIN"/>
    <property type="match status" value="1"/>
</dbReference>
<dbReference type="RefSeq" id="WP_062705947.1">
    <property type="nucleotide sequence ID" value="NZ_CP014809.1"/>
</dbReference>
<reference evidence="1 2" key="1">
    <citation type="submission" date="2016-03" db="EMBL/GenBank/DDBJ databases">
        <title>Borrelia hermsii Genome sequencing and assembly.</title>
        <authorList>
            <person name="Bontemps-Gallo S."/>
            <person name="Stewart S."/>
        </authorList>
    </citation>
    <scope>NUCLEOTIDE SEQUENCE [LARGE SCALE GENOMIC DNA]</scope>
    <source>
        <strain evidence="1 2">DAH-2E7</strain>
        <plasmid evidence="2">lp200 sequence</plasmid>
    </source>
</reference>
<geneLocation type="plasmid" evidence="2">
    <name>lp200 sequence</name>
</geneLocation>
<organism evidence="1 2">
    <name type="scientific">Borrelia hermsii</name>
    <dbReference type="NCBI Taxonomy" id="140"/>
    <lineage>
        <taxon>Bacteria</taxon>
        <taxon>Pseudomonadati</taxon>
        <taxon>Spirochaetota</taxon>
        <taxon>Spirochaetia</taxon>
        <taxon>Spirochaetales</taxon>
        <taxon>Borreliaceae</taxon>
        <taxon>Borrelia</taxon>
    </lineage>
</organism>
<keyword evidence="1" id="KW-0614">Plasmid</keyword>
<name>A0AAN1CFB2_BORHE</name>
<sequence>MKESRYYNLLLMLILLVISCNLKSKEGAARGASVSVATVDKDLSRAKRDDKQESIDVKFDKLLSTFKLQGEEVELVKYIRSAVTDSDVGIAGDKTYTDLEFYNLLVNLGDARLKEIIAAYLGPFKERKEAQLAIDNLNGATLKRELQEFQDWLKAEEDFCLSELRRVFNETALDSVHDRAINSNYLGQFPNIKASAEGVMEFERLYASFSADEQEGIDYIRDVATNPNIGDPMTSITYNHTEFDLAFLLLRDRLQDVKLREMMQVHSKRLKEEIPAALNVIERINIDTLQERLPFDTAIAKIELDDDFDDIEHKYQRNIKDLFCSKQLNFDYRYSWFVYGNEFDFIKLKADAEGALKGVVVYEALFSYHEAIEDMLKVVINPYIGSAEGYKTYTNTEFYTLLGNLGKDKVREMMDAHSEIFQMMYKALRAIEGVKDAREKKDLSEKWTNFNSRYLLEIKKIFNESTPDAVYNSGISKSIYTDHFLNIKNEADAKSNP</sequence>
<dbReference type="NCBIfam" id="NF047534">
    <property type="entry name" value="lipo_BTA121_dup"/>
    <property type="match status" value="3"/>
</dbReference>
<dbReference type="Proteomes" id="UP000075229">
    <property type="component" value="Plasmid lp200"/>
</dbReference>
<gene>
    <name evidence="1" type="ORF">A0V01_05070</name>
</gene>
<evidence type="ECO:0008006" key="3">
    <source>
        <dbReference type="Google" id="ProtNLM"/>
    </source>
</evidence>
<protein>
    <recommendedName>
        <fullName evidence="3">Lipoprotein</fullName>
    </recommendedName>
</protein>
<accession>A0AAN1CFB2</accession>
<dbReference type="EMBL" id="CP014809">
    <property type="protein sequence ID" value="AMR75986.1"/>
    <property type="molecule type" value="Genomic_DNA"/>
</dbReference>
<evidence type="ECO:0000313" key="2">
    <source>
        <dbReference type="Proteomes" id="UP000075229"/>
    </source>
</evidence>